<protein>
    <submittedName>
        <fullName evidence="3">DnaD domain protein</fullName>
    </submittedName>
</protein>
<comment type="caution">
    <text evidence="3">The sequence shown here is derived from an EMBL/GenBank/DDBJ whole genome shotgun (WGS) entry which is preliminary data.</text>
</comment>
<dbReference type="CDD" id="cd00093">
    <property type="entry name" value="HTH_XRE"/>
    <property type="match status" value="1"/>
</dbReference>
<evidence type="ECO:0000313" key="4">
    <source>
        <dbReference type="Proteomes" id="UP001235343"/>
    </source>
</evidence>
<dbReference type="SUPFAM" id="SSF158499">
    <property type="entry name" value="DnaD domain-like"/>
    <property type="match status" value="1"/>
</dbReference>
<dbReference type="InterPro" id="IPR001387">
    <property type="entry name" value="Cro/C1-type_HTH"/>
</dbReference>
<dbReference type="Pfam" id="PF07261">
    <property type="entry name" value="DnaB_2"/>
    <property type="match status" value="1"/>
</dbReference>
<comment type="similarity">
    <text evidence="1">Belongs to the DnaB/DnaD family.</text>
</comment>
<organism evidence="3 4">
    <name type="scientific">Aquibacillus rhizosphaerae</name>
    <dbReference type="NCBI Taxonomy" id="3051431"/>
    <lineage>
        <taxon>Bacteria</taxon>
        <taxon>Bacillati</taxon>
        <taxon>Bacillota</taxon>
        <taxon>Bacilli</taxon>
        <taxon>Bacillales</taxon>
        <taxon>Bacillaceae</taxon>
        <taxon>Aquibacillus</taxon>
    </lineage>
</organism>
<dbReference type="Gene3D" id="1.10.10.630">
    <property type="entry name" value="DnaD domain-like"/>
    <property type="match status" value="1"/>
</dbReference>
<evidence type="ECO:0000259" key="2">
    <source>
        <dbReference type="PROSITE" id="PS50943"/>
    </source>
</evidence>
<dbReference type="NCBIfam" id="TIGR01446">
    <property type="entry name" value="DnaD_dom"/>
    <property type="match status" value="1"/>
</dbReference>
<dbReference type="PANTHER" id="PTHR37293">
    <property type="entry name" value="PHAGE REPLICATION PROTEIN-RELATED"/>
    <property type="match status" value="1"/>
</dbReference>
<dbReference type="EMBL" id="JASTZU010000009">
    <property type="protein sequence ID" value="MDL4839106.1"/>
    <property type="molecule type" value="Genomic_DNA"/>
</dbReference>
<sequence length="284" mass="32887">MDKIKIYQKELGKIIHNHRKVFGYTQQELAEYSNLSTKHISELERGKSLASSDTIFKIQAVLKLDLNQMEVNPLSASATLLWYTLMQVNNQAGLKKQFTVSAPVLRVKSGLKPSSFKRAREELRDKGLIQFHSLGRNQATLYEMKLISNLINNESDITHCSTNDLMDQMLSNSRSTDEVIRQSSSAIQFYESNFGASSHYITQELYAWTNKLGDTLVMEAMKSALEHNKFNWSYVKSILLAWESSRLVQVNNLHDKDQFRKTHYPRREEGIIPEWFYENQLQKV</sequence>
<dbReference type="Proteomes" id="UP001235343">
    <property type="component" value="Unassembled WGS sequence"/>
</dbReference>
<dbReference type="SUPFAM" id="SSF47413">
    <property type="entry name" value="lambda repressor-like DNA-binding domains"/>
    <property type="match status" value="1"/>
</dbReference>
<dbReference type="InterPro" id="IPR006343">
    <property type="entry name" value="DnaB/C_C"/>
</dbReference>
<evidence type="ECO:0000256" key="1">
    <source>
        <dbReference type="ARBA" id="ARBA00093462"/>
    </source>
</evidence>
<proteinExistence type="inferred from homology"/>
<dbReference type="InterPro" id="IPR010982">
    <property type="entry name" value="Lambda_DNA-bd_dom_sf"/>
</dbReference>
<keyword evidence="4" id="KW-1185">Reference proteome</keyword>
<dbReference type="Gene3D" id="1.10.260.40">
    <property type="entry name" value="lambda repressor-like DNA-binding domains"/>
    <property type="match status" value="1"/>
</dbReference>
<dbReference type="InterPro" id="IPR053162">
    <property type="entry name" value="DnaD"/>
</dbReference>
<dbReference type="RefSeq" id="WP_285929924.1">
    <property type="nucleotide sequence ID" value="NZ_JASTZU010000009.1"/>
</dbReference>
<dbReference type="InterPro" id="IPR034829">
    <property type="entry name" value="DnaD-like_sf"/>
</dbReference>
<name>A0ABT7L3D1_9BACI</name>
<dbReference type="PROSITE" id="PS50943">
    <property type="entry name" value="HTH_CROC1"/>
    <property type="match status" value="1"/>
</dbReference>
<reference evidence="3 4" key="1">
    <citation type="submission" date="2023-06" db="EMBL/GenBank/DDBJ databases">
        <title>Aquibacillus rhizosphaerae LR5S19.</title>
        <authorList>
            <person name="Sun J.-Q."/>
        </authorList>
    </citation>
    <scope>NUCLEOTIDE SEQUENCE [LARGE SCALE GENOMIC DNA]</scope>
    <source>
        <strain evidence="3 4">LR5S19</strain>
    </source>
</reference>
<dbReference type="SMART" id="SM00530">
    <property type="entry name" value="HTH_XRE"/>
    <property type="match status" value="1"/>
</dbReference>
<evidence type="ECO:0000313" key="3">
    <source>
        <dbReference type="EMBL" id="MDL4839106.1"/>
    </source>
</evidence>
<dbReference type="Pfam" id="PF01381">
    <property type="entry name" value="HTH_3"/>
    <property type="match status" value="1"/>
</dbReference>
<gene>
    <name evidence="3" type="ORF">QQS35_01335</name>
</gene>
<accession>A0ABT7L3D1</accession>
<feature type="domain" description="HTH cro/C1-type" evidence="2">
    <location>
        <begin position="15"/>
        <end position="69"/>
    </location>
</feature>
<dbReference type="PANTHER" id="PTHR37293:SF5">
    <property type="entry name" value="DNA REPLICATION PROTEIN"/>
    <property type="match status" value="1"/>
</dbReference>